<dbReference type="Ensembl" id="ENSOABT00000037226.2">
    <property type="protein sequence ID" value="ENSOABP00000036218.2"/>
    <property type="gene ID" value="ENSOABG00000016644.2"/>
</dbReference>
<evidence type="ECO:0000256" key="5">
    <source>
        <dbReference type="SAM" id="MobiDB-lite"/>
    </source>
</evidence>
<feature type="region of interest" description="Disordered" evidence="5">
    <location>
        <begin position="445"/>
        <end position="466"/>
    </location>
</feature>
<sequence length="857" mass="100135">MEVHQQRTSSYDLIPPNMSELRVVLLGNSWSPRRDVGNFILGGAVFSTEEPDCCVRVSGRCRWKEIILINTPDLLHPNISEDKLTELIENCVRLSDPGPHVFLLVLQPEDFTEEQRLRLQTVLEDFGDQSFEHSLILISTPTEEQLAYTENYKQHPPLKHLVTMCRYNYLKQKDLELQELLTRFSQIVRANKEKHVTCDLSETGADGFHQTLKHQTSVPANMDPARAAARGLRIVLFGKSEEEKTTLGNFITKKISFQFRNISPAKHCEDARGAWKEKPVTVVKTPDMFSLSVESVREEMKSCVSLCPPGPNVLLLLVKPSDFTEENRQTLKFILSLFGEDSFKHSMIISTYRHQWKETSVSVNKLLQDCDGRHYNMFTNDHKVLMEKIEDMLQENKESFLILTAEKTKQEKQEDWERKEKEWQENQSREIERIRQEEEEKQKKLQEEFKQEREKYEKKRKEEDRIRRELEEKEQNELEDNYKRKMEDMRKNYEEEARKQTEEFNNFTIKYTTDLEALNSKLVQQHEEEMQQKEEAHRKEFNLLQKSWNQKEKELKEKLTRTQTQLQQGINKNKKQKDEIKNEKPKEERKELNKTVRLTPDRRTDMSVSLPIPRVIRCGDEEKQNTEPLRIVLIGKTGNGKSSSGNTILGRKEFKVMAFQTSVTRWCQKAQGEVDGRLVVVVDTPGLFDTTLSREEVHEEMVKCISLLAPGPHVFLLVLQIGRLTPEEKETLKLIKEGFGKNSEKFTIILFTGGDSLECHEISIEDFIKSGCDDSFKKLIADCGGRYHVFNNYDRQNRTQISELITKIDTMVKDNGGNCFTNEMLQEADAAIKKEMERLLKEKEEEMKRQRGARKKT</sequence>
<dbReference type="InterPro" id="IPR045058">
    <property type="entry name" value="GIMA/IAN/Toc"/>
</dbReference>
<organism evidence="7 8">
    <name type="scientific">Oreochromis aureus</name>
    <name type="common">Israeli tilapia</name>
    <name type="synonym">Chromis aureus</name>
    <dbReference type="NCBI Taxonomy" id="47969"/>
    <lineage>
        <taxon>Eukaryota</taxon>
        <taxon>Metazoa</taxon>
        <taxon>Chordata</taxon>
        <taxon>Craniata</taxon>
        <taxon>Vertebrata</taxon>
        <taxon>Euteleostomi</taxon>
        <taxon>Actinopterygii</taxon>
        <taxon>Neopterygii</taxon>
        <taxon>Teleostei</taxon>
        <taxon>Neoteleostei</taxon>
        <taxon>Acanthomorphata</taxon>
        <taxon>Ovalentaria</taxon>
        <taxon>Cichlomorphae</taxon>
        <taxon>Cichliformes</taxon>
        <taxon>Cichlidae</taxon>
        <taxon>African cichlids</taxon>
        <taxon>Pseudocrenilabrinae</taxon>
        <taxon>Oreochromini</taxon>
        <taxon>Oreochromis</taxon>
    </lineage>
</organism>
<name>A0A668UBI6_OREAU</name>
<dbReference type="OMA" id="NESCEPP"/>
<feature type="region of interest" description="Disordered" evidence="5">
    <location>
        <begin position="554"/>
        <end position="596"/>
    </location>
</feature>
<dbReference type="PANTHER" id="PTHR10903">
    <property type="entry name" value="GTPASE, IMAP FAMILY MEMBER-RELATED"/>
    <property type="match status" value="1"/>
</dbReference>
<dbReference type="Gene3D" id="3.40.50.300">
    <property type="entry name" value="P-loop containing nucleotide triphosphate hydrolases"/>
    <property type="match status" value="3"/>
</dbReference>
<evidence type="ECO:0000256" key="4">
    <source>
        <dbReference type="SAM" id="Coils"/>
    </source>
</evidence>
<reference evidence="7" key="2">
    <citation type="submission" date="2025-09" db="UniProtKB">
        <authorList>
            <consortium name="Ensembl"/>
        </authorList>
    </citation>
    <scope>IDENTIFICATION</scope>
</reference>
<dbReference type="CDD" id="cd01852">
    <property type="entry name" value="AIG1"/>
    <property type="match status" value="1"/>
</dbReference>
<feature type="domain" description="AIG1-type G" evidence="6">
    <location>
        <begin position="18"/>
        <end position="205"/>
    </location>
</feature>
<dbReference type="SUPFAM" id="SSF52540">
    <property type="entry name" value="P-loop containing nucleoside triphosphate hydrolases"/>
    <property type="match status" value="2"/>
</dbReference>
<dbReference type="PANTHER" id="PTHR10903:SF188">
    <property type="entry name" value="GTPASE IMAP FAMILY MEMBER 2-LIKE-RELATED"/>
    <property type="match status" value="1"/>
</dbReference>
<dbReference type="InterPro" id="IPR006703">
    <property type="entry name" value="G_AIG1"/>
</dbReference>
<evidence type="ECO:0000313" key="7">
    <source>
        <dbReference type="Ensembl" id="ENSOABP00000036218.2"/>
    </source>
</evidence>
<keyword evidence="3" id="KW-0342">GTP-binding</keyword>
<dbReference type="FunFam" id="3.40.50.300:FF:000366">
    <property type="entry name" value="GTPase, IMAP family member 2"/>
    <property type="match status" value="1"/>
</dbReference>
<dbReference type="GO" id="GO:0005525">
    <property type="term" value="F:GTP binding"/>
    <property type="evidence" value="ECO:0007669"/>
    <property type="project" value="UniProtKB-KW"/>
</dbReference>
<reference evidence="7" key="1">
    <citation type="submission" date="2025-08" db="UniProtKB">
        <authorList>
            <consortium name="Ensembl"/>
        </authorList>
    </citation>
    <scope>IDENTIFICATION</scope>
</reference>
<feature type="compositionally biased region" description="Polar residues" evidence="5">
    <location>
        <begin position="561"/>
        <end position="571"/>
    </location>
</feature>
<evidence type="ECO:0000256" key="2">
    <source>
        <dbReference type="ARBA" id="ARBA00022741"/>
    </source>
</evidence>
<evidence type="ECO:0000256" key="1">
    <source>
        <dbReference type="ARBA" id="ARBA00008535"/>
    </source>
</evidence>
<dbReference type="Proteomes" id="UP000472276">
    <property type="component" value="Unassembled WGS sequence"/>
</dbReference>
<accession>A0A668UBI6</accession>
<keyword evidence="2" id="KW-0547">Nucleotide-binding</keyword>
<feature type="compositionally biased region" description="Basic and acidic residues" evidence="5">
    <location>
        <begin position="576"/>
        <end position="596"/>
    </location>
</feature>
<evidence type="ECO:0000313" key="8">
    <source>
        <dbReference type="Proteomes" id="UP000472276"/>
    </source>
</evidence>
<dbReference type="Pfam" id="PF04548">
    <property type="entry name" value="AIG1"/>
    <property type="match status" value="3"/>
</dbReference>
<keyword evidence="4" id="KW-0175">Coiled coil</keyword>
<dbReference type="PROSITE" id="PS51720">
    <property type="entry name" value="G_AIG1"/>
    <property type="match status" value="2"/>
</dbReference>
<protein>
    <recommendedName>
        <fullName evidence="6">AIG1-type G domain-containing protein</fullName>
    </recommendedName>
</protein>
<proteinExistence type="inferred from homology"/>
<comment type="similarity">
    <text evidence="1">Belongs to the TRAFAC class TrmE-Era-EngA-EngB-Septin-like GTPase superfamily. AIG1/Toc34/Toc159-like paraseptin GTPase family. IAN subfamily.</text>
</comment>
<dbReference type="AlphaFoldDB" id="A0A668UBI6"/>
<dbReference type="InterPro" id="IPR027417">
    <property type="entry name" value="P-loop_NTPase"/>
</dbReference>
<evidence type="ECO:0000259" key="6">
    <source>
        <dbReference type="PROSITE" id="PS51720"/>
    </source>
</evidence>
<feature type="domain" description="AIG1-type G" evidence="6">
    <location>
        <begin position="626"/>
        <end position="829"/>
    </location>
</feature>
<keyword evidence="8" id="KW-1185">Reference proteome</keyword>
<evidence type="ECO:0000256" key="3">
    <source>
        <dbReference type="ARBA" id="ARBA00023134"/>
    </source>
</evidence>
<feature type="coiled-coil region" evidence="4">
    <location>
        <begin position="822"/>
        <end position="856"/>
    </location>
</feature>